<dbReference type="Pfam" id="PF13832">
    <property type="entry name" value="zf-HC5HC2H_2"/>
    <property type="match status" value="1"/>
</dbReference>
<feature type="compositionally biased region" description="Pro residues" evidence="4">
    <location>
        <begin position="456"/>
        <end position="468"/>
    </location>
</feature>
<dbReference type="Gene3D" id="3.30.40.10">
    <property type="entry name" value="Zinc/RING finger domain, C3HC4 (zinc finger)"/>
    <property type="match status" value="1"/>
</dbReference>
<feature type="compositionally biased region" description="Basic residues" evidence="4">
    <location>
        <begin position="249"/>
        <end position="263"/>
    </location>
</feature>
<dbReference type="GO" id="GO:0036205">
    <property type="term" value="P:histone catabolic process"/>
    <property type="evidence" value="ECO:0007669"/>
    <property type="project" value="TreeGrafter"/>
</dbReference>
<organism evidence="6 7">
    <name type="scientific">Phakopsora pachyrhizi</name>
    <name type="common">Asian soybean rust disease fungus</name>
    <dbReference type="NCBI Taxonomy" id="170000"/>
    <lineage>
        <taxon>Eukaryota</taxon>
        <taxon>Fungi</taxon>
        <taxon>Dikarya</taxon>
        <taxon>Basidiomycota</taxon>
        <taxon>Pucciniomycotina</taxon>
        <taxon>Pucciniomycetes</taxon>
        <taxon>Pucciniales</taxon>
        <taxon>Phakopsoraceae</taxon>
        <taxon>Phakopsora</taxon>
    </lineage>
</organism>
<dbReference type="AlphaFoldDB" id="A0AAV0BTJ0"/>
<feature type="domain" description="PHD-type" evidence="5">
    <location>
        <begin position="1"/>
        <end position="96"/>
    </location>
</feature>
<dbReference type="InterPro" id="IPR034732">
    <property type="entry name" value="EPHD"/>
</dbReference>
<feature type="compositionally biased region" description="Basic and acidic residues" evidence="4">
    <location>
        <begin position="270"/>
        <end position="291"/>
    </location>
</feature>
<dbReference type="EMBL" id="CALTRL010006199">
    <property type="protein sequence ID" value="CAH7690100.1"/>
    <property type="molecule type" value="Genomic_DNA"/>
</dbReference>
<dbReference type="PROSITE" id="PS51805">
    <property type="entry name" value="EPHD"/>
    <property type="match status" value="1"/>
</dbReference>
<feature type="region of interest" description="Disordered" evidence="4">
    <location>
        <begin position="633"/>
        <end position="667"/>
    </location>
</feature>
<name>A0AAV0BTJ0_PHAPC</name>
<dbReference type="GO" id="GO:0008270">
    <property type="term" value="F:zinc ion binding"/>
    <property type="evidence" value="ECO:0007669"/>
    <property type="project" value="UniProtKB-KW"/>
</dbReference>
<evidence type="ECO:0000256" key="3">
    <source>
        <dbReference type="ARBA" id="ARBA00022833"/>
    </source>
</evidence>
<keyword evidence="3" id="KW-0862">Zinc</keyword>
<dbReference type="CDD" id="cd15571">
    <property type="entry name" value="ePHD"/>
    <property type="match status" value="1"/>
</dbReference>
<feature type="compositionally biased region" description="Basic residues" evidence="4">
    <location>
        <begin position="369"/>
        <end position="378"/>
    </location>
</feature>
<evidence type="ECO:0000259" key="5">
    <source>
        <dbReference type="PROSITE" id="PS51805"/>
    </source>
</evidence>
<feature type="region of interest" description="Disordered" evidence="4">
    <location>
        <begin position="502"/>
        <end position="526"/>
    </location>
</feature>
<evidence type="ECO:0000256" key="4">
    <source>
        <dbReference type="SAM" id="MobiDB-lite"/>
    </source>
</evidence>
<keyword evidence="1" id="KW-0479">Metal-binding</keyword>
<dbReference type="InterPro" id="IPR013083">
    <property type="entry name" value="Znf_RING/FYVE/PHD"/>
</dbReference>
<dbReference type="InterPro" id="IPR029617">
    <property type="entry name" value="Snt2"/>
</dbReference>
<evidence type="ECO:0000313" key="7">
    <source>
        <dbReference type="Proteomes" id="UP001153365"/>
    </source>
</evidence>
<proteinExistence type="predicted"/>
<feature type="region of interest" description="Disordered" evidence="4">
    <location>
        <begin position="425"/>
        <end position="490"/>
    </location>
</feature>
<keyword evidence="2" id="KW-0863">Zinc-finger</keyword>
<dbReference type="GO" id="GO:0004842">
    <property type="term" value="F:ubiquitin-protein transferase activity"/>
    <property type="evidence" value="ECO:0007669"/>
    <property type="project" value="TreeGrafter"/>
</dbReference>
<evidence type="ECO:0000256" key="2">
    <source>
        <dbReference type="ARBA" id="ARBA00022771"/>
    </source>
</evidence>
<dbReference type="GO" id="GO:0048189">
    <property type="term" value="C:Lid2 complex"/>
    <property type="evidence" value="ECO:0007669"/>
    <property type="project" value="TreeGrafter"/>
</dbReference>
<accession>A0AAV0BTJ0</accession>
<dbReference type="Proteomes" id="UP001153365">
    <property type="component" value="Unassembled WGS sequence"/>
</dbReference>
<evidence type="ECO:0000256" key="1">
    <source>
        <dbReference type="ARBA" id="ARBA00022723"/>
    </source>
</evidence>
<protein>
    <recommendedName>
        <fullName evidence="5">PHD-type domain-containing protein</fullName>
    </recommendedName>
</protein>
<feature type="region of interest" description="Disordered" evidence="4">
    <location>
        <begin position="230"/>
        <end position="291"/>
    </location>
</feature>
<dbReference type="PANTHER" id="PTHR47672">
    <property type="entry name" value="E3 UBIQUITIN-PROTEIN LIGASE SNT2"/>
    <property type="match status" value="1"/>
</dbReference>
<sequence length="667" mass="73253">MLCAIWHVELSINASVDMSKIEGIASIPLSKRKKECVLCNTAGVGACTKCEQCSTYVHVSCAWSAGYKFGFEMLPQRKRRPRESDLDRFVCCFLSKQCHHMAQSIFALISNTGLMETRIWCTDHLPGTERATHYISDLDPQTHMTALQTYIRHRKQIGANPNFEILRKARRLDGVLDSVTKPKAVSNPSIWAKALDLEDGYMVSAISRMPESPPIESPPNGVETNVPARMRKSSEVGAPNLKKNTIPRTRVRNRSKTRPRRSHGNLEGNVKAEDTSKTESEINVKDASDDSVEKVPVTIPASMDDVKSQVIVPASEPRKPRQVIALVELEKVDLISRAHIEEQDKLVSAKIPPLGNEKIDVIRVVKPSSSKRSHKSTLKHRENLPVNSKLSKPPSKLRLTIKPTLPPPPPALHLIEVETPASRLVEKPLRPTHPKITPPISLVESEKQFQKRASKPPRPNPPPPPPLPTASSIESDRPFQDQSLPLPSAPTFAFLPSANLGHHQISHPARPVSSSSSSSTPPHKPMLTRLPSINHLDAFNPSLSRLHSLPHVSSQISTPVYLPPITSVAPRRRSPSIGLLPTSMPPIRHPSPVSAHMSQPPSHFRFAAPLSNPPSFDAFARGASATSNTSTVHVNASTGHTHTSLSPVPAHSTINHSPTPPRQNILT</sequence>
<dbReference type="PANTHER" id="PTHR47672:SF1">
    <property type="entry name" value="E3 UBIQUITIN-PROTEIN LIGASE SNT2"/>
    <property type="match status" value="1"/>
</dbReference>
<gene>
    <name evidence="6" type="ORF">PPACK8108_LOCUS25342</name>
</gene>
<feature type="region of interest" description="Disordered" evidence="4">
    <location>
        <begin position="366"/>
        <end position="413"/>
    </location>
</feature>
<reference evidence="6" key="1">
    <citation type="submission" date="2022-06" db="EMBL/GenBank/DDBJ databases">
        <authorList>
            <consortium name="SYNGENTA / RWTH Aachen University"/>
        </authorList>
    </citation>
    <scope>NUCLEOTIDE SEQUENCE</scope>
</reference>
<evidence type="ECO:0000313" key="6">
    <source>
        <dbReference type="EMBL" id="CAH7690100.1"/>
    </source>
</evidence>
<comment type="caution">
    <text evidence="6">The sequence shown here is derived from an EMBL/GenBank/DDBJ whole genome shotgun (WGS) entry which is preliminary data.</text>
</comment>
<keyword evidence="7" id="KW-1185">Reference proteome</keyword>